<comment type="caution">
    <text evidence="3">The sequence shown here is derived from an EMBL/GenBank/DDBJ whole genome shotgun (WGS) entry which is preliminary data.</text>
</comment>
<dbReference type="AlphaFoldDB" id="A0ABD6EK42"/>
<dbReference type="EMBL" id="JBGFUD010002549">
    <property type="protein sequence ID" value="MFH4977719.1"/>
    <property type="molecule type" value="Genomic_DNA"/>
</dbReference>
<evidence type="ECO:0000313" key="4">
    <source>
        <dbReference type="Proteomes" id="UP001608902"/>
    </source>
</evidence>
<feature type="region of interest" description="Disordered" evidence="2">
    <location>
        <begin position="132"/>
        <end position="163"/>
    </location>
</feature>
<evidence type="ECO:0000256" key="1">
    <source>
        <dbReference type="ARBA" id="ARBA00023054"/>
    </source>
</evidence>
<protein>
    <submittedName>
        <fullName evidence="3">Uncharacterized protein</fullName>
    </submittedName>
</protein>
<dbReference type="InterPro" id="IPR025066">
    <property type="entry name" value="CCDC174-like"/>
</dbReference>
<feature type="region of interest" description="Disordered" evidence="2">
    <location>
        <begin position="192"/>
        <end position="245"/>
    </location>
</feature>
<dbReference type="Proteomes" id="UP001608902">
    <property type="component" value="Unassembled WGS sequence"/>
</dbReference>
<dbReference type="Pfam" id="PF13300">
    <property type="entry name" value="DUF4078"/>
    <property type="match status" value="1"/>
</dbReference>
<organism evidence="3 4">
    <name type="scientific">Gnathostoma spinigerum</name>
    <dbReference type="NCBI Taxonomy" id="75299"/>
    <lineage>
        <taxon>Eukaryota</taxon>
        <taxon>Metazoa</taxon>
        <taxon>Ecdysozoa</taxon>
        <taxon>Nematoda</taxon>
        <taxon>Chromadorea</taxon>
        <taxon>Rhabditida</taxon>
        <taxon>Spirurina</taxon>
        <taxon>Gnathostomatomorpha</taxon>
        <taxon>Gnathostomatoidea</taxon>
        <taxon>Gnathostomatidae</taxon>
        <taxon>Gnathostoma</taxon>
    </lineage>
</organism>
<evidence type="ECO:0000256" key="2">
    <source>
        <dbReference type="SAM" id="MobiDB-lite"/>
    </source>
</evidence>
<gene>
    <name evidence="3" type="ORF">AB6A40_004428</name>
</gene>
<feature type="compositionally biased region" description="Basic and acidic residues" evidence="2">
    <location>
        <begin position="132"/>
        <end position="156"/>
    </location>
</feature>
<dbReference type="PANTHER" id="PTHR15885:SF1">
    <property type="entry name" value="COILED-COIL DOMAIN-CONTAINING PROTEIN 174"/>
    <property type="match status" value="1"/>
</dbReference>
<feature type="compositionally biased region" description="Basic and acidic residues" evidence="2">
    <location>
        <begin position="226"/>
        <end position="236"/>
    </location>
</feature>
<feature type="compositionally biased region" description="Basic and acidic residues" evidence="2">
    <location>
        <begin position="192"/>
        <end position="219"/>
    </location>
</feature>
<name>A0ABD6EK42_9BILA</name>
<feature type="region of interest" description="Disordered" evidence="2">
    <location>
        <begin position="40"/>
        <end position="74"/>
    </location>
</feature>
<sequence>MESLIGESAVPSTSREKNKLSVSNQSSLFALKGEFERKKLQQKEKSLRPSSAKKNPLLVTKEEQRALDAERKRRKERIESLEKEIQKEEEERIRAQKILEEKSRIYDRLTGGESVTYGDGETIEFMVDFDAKKRNEDQKRHEEEEREKRAREENIAEHFNPYAEQRVYGPSHIVFSVDEDKRREQLDDLVKMSKETEKQREASRKTHDIREKLKNERLNKIRRRKGLPEVEYHDHTEETEESLTFLDIPLPQGEEPLLKADRTKIDDRIREWDRGKVAYTKWINAQREERNEEFRPPSSYYR</sequence>
<keyword evidence="1" id="KW-0175">Coiled coil</keyword>
<feature type="compositionally biased region" description="Basic and acidic residues" evidence="2">
    <location>
        <begin position="60"/>
        <end position="74"/>
    </location>
</feature>
<proteinExistence type="predicted"/>
<feature type="region of interest" description="Disordered" evidence="2">
    <location>
        <begin position="1"/>
        <end position="23"/>
    </location>
</feature>
<dbReference type="PANTHER" id="PTHR15885">
    <property type="entry name" value="COILED-COIL DOMAIN-CONTAINING PROTEIN 174"/>
    <property type="match status" value="1"/>
</dbReference>
<reference evidence="3 4" key="1">
    <citation type="submission" date="2024-08" db="EMBL/GenBank/DDBJ databases">
        <title>Gnathostoma spinigerum genome.</title>
        <authorList>
            <person name="Gonzalez-Bertolin B."/>
            <person name="Monzon S."/>
            <person name="Zaballos A."/>
            <person name="Jimenez P."/>
            <person name="Dekumyoy P."/>
            <person name="Varona S."/>
            <person name="Cuesta I."/>
            <person name="Sumanam S."/>
            <person name="Adisakwattana P."/>
            <person name="Gasser R.B."/>
            <person name="Hernandez-Gonzalez A."/>
            <person name="Young N.D."/>
            <person name="Perteguer M.J."/>
        </authorList>
    </citation>
    <scope>NUCLEOTIDE SEQUENCE [LARGE SCALE GENOMIC DNA]</scope>
    <source>
        <strain evidence="3">AL3</strain>
        <tissue evidence="3">Liver</tissue>
    </source>
</reference>
<accession>A0ABD6EK42</accession>
<keyword evidence="4" id="KW-1185">Reference proteome</keyword>
<evidence type="ECO:0000313" key="3">
    <source>
        <dbReference type="EMBL" id="MFH4977719.1"/>
    </source>
</evidence>